<evidence type="ECO:0000256" key="5">
    <source>
        <dbReference type="ARBA" id="ARBA00023049"/>
    </source>
</evidence>
<dbReference type="Proteomes" id="UP000054560">
    <property type="component" value="Unassembled WGS sequence"/>
</dbReference>
<feature type="transmembrane region" description="Helical" evidence="7">
    <location>
        <begin position="50"/>
        <end position="69"/>
    </location>
</feature>
<keyword evidence="7" id="KW-0472">Membrane</keyword>
<dbReference type="InterPro" id="IPR001915">
    <property type="entry name" value="Peptidase_M48"/>
</dbReference>
<name>A0A0L0FKQ8_9EUKA</name>
<reference evidence="9 10" key="1">
    <citation type="submission" date="2011-02" db="EMBL/GenBank/DDBJ databases">
        <title>The Genome Sequence of Sphaeroforma arctica JP610.</title>
        <authorList>
            <consortium name="The Broad Institute Genome Sequencing Platform"/>
            <person name="Russ C."/>
            <person name="Cuomo C."/>
            <person name="Young S.K."/>
            <person name="Zeng Q."/>
            <person name="Gargeya S."/>
            <person name="Alvarado L."/>
            <person name="Berlin A."/>
            <person name="Chapman S.B."/>
            <person name="Chen Z."/>
            <person name="Freedman E."/>
            <person name="Gellesch M."/>
            <person name="Goldberg J."/>
            <person name="Griggs A."/>
            <person name="Gujja S."/>
            <person name="Heilman E."/>
            <person name="Heiman D."/>
            <person name="Howarth C."/>
            <person name="Mehta T."/>
            <person name="Neiman D."/>
            <person name="Pearson M."/>
            <person name="Roberts A."/>
            <person name="Saif S."/>
            <person name="Shea T."/>
            <person name="Shenoy N."/>
            <person name="Sisk P."/>
            <person name="Stolte C."/>
            <person name="Sykes S."/>
            <person name="White J."/>
            <person name="Yandava C."/>
            <person name="Burger G."/>
            <person name="Gray M.W."/>
            <person name="Holland P.W.H."/>
            <person name="King N."/>
            <person name="Lang F.B.F."/>
            <person name="Roger A.J."/>
            <person name="Ruiz-Trillo I."/>
            <person name="Haas B."/>
            <person name="Nusbaum C."/>
            <person name="Birren B."/>
        </authorList>
    </citation>
    <scope>NUCLEOTIDE SEQUENCE [LARGE SCALE GENOMIC DNA]</scope>
    <source>
        <strain evidence="9 10">JP610</strain>
    </source>
</reference>
<sequence>KQALFQAAHELQHIINLDTVTTGPVTALSLPVCYKAVDAVWASMKLRPLIALQVLAGAQVYAMWSYLNLYMERYKEKRADEGAARYSKAMAQAGIERFERVQALNIQQRQRIRDAQCPQVTDENRITSITTFDEWGNDTRDTTHAPLDERIDVIRAIMTA</sequence>
<keyword evidence="4 6" id="KW-0862">Zinc</keyword>
<dbReference type="GeneID" id="25911423"/>
<dbReference type="Pfam" id="PF01435">
    <property type="entry name" value="Peptidase_M48"/>
    <property type="match status" value="1"/>
</dbReference>
<dbReference type="AlphaFoldDB" id="A0A0L0FKQ8"/>
<evidence type="ECO:0000256" key="6">
    <source>
        <dbReference type="RuleBase" id="RU003983"/>
    </source>
</evidence>
<comment type="cofactor">
    <cofactor evidence="6">
        <name>Zn(2+)</name>
        <dbReference type="ChEBI" id="CHEBI:29105"/>
    </cofactor>
    <text evidence="6">Binds 1 zinc ion per subunit.</text>
</comment>
<dbReference type="RefSeq" id="XP_014150490.1">
    <property type="nucleotide sequence ID" value="XM_014295015.1"/>
</dbReference>
<evidence type="ECO:0000256" key="1">
    <source>
        <dbReference type="ARBA" id="ARBA00022670"/>
    </source>
</evidence>
<evidence type="ECO:0000313" key="10">
    <source>
        <dbReference type="Proteomes" id="UP000054560"/>
    </source>
</evidence>
<evidence type="ECO:0000256" key="2">
    <source>
        <dbReference type="ARBA" id="ARBA00022723"/>
    </source>
</evidence>
<gene>
    <name evidence="9" type="ORF">SARC_10919</name>
</gene>
<comment type="similarity">
    <text evidence="6">Belongs to the peptidase M48 family.</text>
</comment>
<protein>
    <recommendedName>
        <fullName evidence="8">Peptidase M48 domain-containing protein</fullName>
    </recommendedName>
</protein>
<dbReference type="GO" id="GO:0046872">
    <property type="term" value="F:metal ion binding"/>
    <property type="evidence" value="ECO:0007669"/>
    <property type="project" value="UniProtKB-KW"/>
</dbReference>
<keyword evidence="2" id="KW-0479">Metal-binding</keyword>
<keyword evidence="7" id="KW-1133">Transmembrane helix</keyword>
<keyword evidence="10" id="KW-1185">Reference proteome</keyword>
<dbReference type="GO" id="GO:0006508">
    <property type="term" value="P:proteolysis"/>
    <property type="evidence" value="ECO:0007669"/>
    <property type="project" value="UniProtKB-KW"/>
</dbReference>
<keyword evidence="3 6" id="KW-0378">Hydrolase</keyword>
<accession>A0A0L0FKQ8</accession>
<keyword evidence="5 6" id="KW-0482">Metalloprotease</keyword>
<proteinExistence type="inferred from homology"/>
<keyword evidence="7" id="KW-0812">Transmembrane</keyword>
<evidence type="ECO:0000256" key="3">
    <source>
        <dbReference type="ARBA" id="ARBA00022801"/>
    </source>
</evidence>
<organism evidence="9 10">
    <name type="scientific">Sphaeroforma arctica JP610</name>
    <dbReference type="NCBI Taxonomy" id="667725"/>
    <lineage>
        <taxon>Eukaryota</taxon>
        <taxon>Ichthyosporea</taxon>
        <taxon>Ichthyophonida</taxon>
        <taxon>Sphaeroforma</taxon>
    </lineage>
</organism>
<dbReference type="GO" id="GO:0004222">
    <property type="term" value="F:metalloendopeptidase activity"/>
    <property type="evidence" value="ECO:0007669"/>
    <property type="project" value="InterPro"/>
</dbReference>
<evidence type="ECO:0000256" key="4">
    <source>
        <dbReference type="ARBA" id="ARBA00022833"/>
    </source>
</evidence>
<feature type="non-terminal residue" evidence="9">
    <location>
        <position position="1"/>
    </location>
</feature>
<dbReference type="EMBL" id="KQ243038">
    <property type="protein sequence ID" value="KNC76588.1"/>
    <property type="molecule type" value="Genomic_DNA"/>
</dbReference>
<evidence type="ECO:0000256" key="7">
    <source>
        <dbReference type="SAM" id="Phobius"/>
    </source>
</evidence>
<evidence type="ECO:0000259" key="8">
    <source>
        <dbReference type="Pfam" id="PF01435"/>
    </source>
</evidence>
<evidence type="ECO:0000313" key="9">
    <source>
        <dbReference type="EMBL" id="KNC76588.1"/>
    </source>
</evidence>
<keyword evidence="1 6" id="KW-0645">Protease</keyword>
<feature type="domain" description="Peptidase M48" evidence="8">
    <location>
        <begin position="8"/>
        <end position="156"/>
    </location>
</feature>